<proteinExistence type="predicted"/>
<keyword evidence="2" id="KW-1185">Reference proteome</keyword>
<sequence>MARAVARFNLGFEGFSSGMVPWWRQSWWWNLTPRCHEQIGGRWQESVVLKSDKRLSDFNNGRLDLYRGESHGGSVCDESVGNPSEVLHRVDKLGDGHVECVECLFFSQRHVLYLISIKVPLLRIQAVGNRISPKRYTLMEEKFFNL</sequence>
<dbReference type="Proteomes" id="UP001279734">
    <property type="component" value="Unassembled WGS sequence"/>
</dbReference>
<evidence type="ECO:0000313" key="2">
    <source>
        <dbReference type="Proteomes" id="UP001279734"/>
    </source>
</evidence>
<reference evidence="1" key="1">
    <citation type="submission" date="2023-05" db="EMBL/GenBank/DDBJ databases">
        <title>Nepenthes gracilis genome sequencing.</title>
        <authorList>
            <person name="Fukushima K."/>
        </authorList>
    </citation>
    <scope>NUCLEOTIDE SEQUENCE</scope>
    <source>
        <strain evidence="1">SING2019-196</strain>
    </source>
</reference>
<evidence type="ECO:0000313" key="1">
    <source>
        <dbReference type="EMBL" id="GMH00588.1"/>
    </source>
</evidence>
<dbReference type="AlphaFoldDB" id="A0AAD3RY86"/>
<protein>
    <submittedName>
        <fullName evidence="1">Uncharacterized protein</fullName>
    </submittedName>
</protein>
<comment type="caution">
    <text evidence="1">The sequence shown here is derived from an EMBL/GenBank/DDBJ whole genome shotgun (WGS) entry which is preliminary data.</text>
</comment>
<gene>
    <name evidence="1" type="ORF">Nepgr_002427</name>
</gene>
<dbReference type="EMBL" id="BSYO01000002">
    <property type="protein sequence ID" value="GMH00588.1"/>
    <property type="molecule type" value="Genomic_DNA"/>
</dbReference>
<name>A0AAD3RY86_NEPGR</name>
<organism evidence="1 2">
    <name type="scientific">Nepenthes gracilis</name>
    <name type="common">Slender pitcher plant</name>
    <dbReference type="NCBI Taxonomy" id="150966"/>
    <lineage>
        <taxon>Eukaryota</taxon>
        <taxon>Viridiplantae</taxon>
        <taxon>Streptophyta</taxon>
        <taxon>Embryophyta</taxon>
        <taxon>Tracheophyta</taxon>
        <taxon>Spermatophyta</taxon>
        <taxon>Magnoliopsida</taxon>
        <taxon>eudicotyledons</taxon>
        <taxon>Gunneridae</taxon>
        <taxon>Pentapetalae</taxon>
        <taxon>Caryophyllales</taxon>
        <taxon>Nepenthaceae</taxon>
        <taxon>Nepenthes</taxon>
    </lineage>
</organism>
<accession>A0AAD3RY86</accession>